<sequence>MRVPGVRLWTFRASSSERRGPLEEHYQIPSCSWRTKAACLQVMRSKQNLVLSTAHIRRRRAAPYSTSSETQQNMVLKIQHPPEVENQFH</sequence>
<feature type="compositionally biased region" description="Polar residues" evidence="1">
    <location>
        <begin position="64"/>
        <end position="74"/>
    </location>
</feature>
<comment type="caution">
    <text evidence="2">The sequence shown here is derived from an EMBL/GenBank/DDBJ whole genome shotgun (WGS) entry which is preliminary data.</text>
</comment>
<dbReference type="EMBL" id="SRLO01011789">
    <property type="protein sequence ID" value="TNN25736.1"/>
    <property type="molecule type" value="Genomic_DNA"/>
</dbReference>
<organism evidence="2 3">
    <name type="scientific">Liparis tanakae</name>
    <name type="common">Tanaka's snailfish</name>
    <dbReference type="NCBI Taxonomy" id="230148"/>
    <lineage>
        <taxon>Eukaryota</taxon>
        <taxon>Metazoa</taxon>
        <taxon>Chordata</taxon>
        <taxon>Craniata</taxon>
        <taxon>Vertebrata</taxon>
        <taxon>Euteleostomi</taxon>
        <taxon>Actinopterygii</taxon>
        <taxon>Neopterygii</taxon>
        <taxon>Teleostei</taxon>
        <taxon>Neoteleostei</taxon>
        <taxon>Acanthomorphata</taxon>
        <taxon>Eupercaria</taxon>
        <taxon>Perciformes</taxon>
        <taxon>Cottioidei</taxon>
        <taxon>Cottales</taxon>
        <taxon>Liparidae</taxon>
        <taxon>Liparis</taxon>
    </lineage>
</organism>
<dbReference type="Proteomes" id="UP000314294">
    <property type="component" value="Unassembled WGS sequence"/>
</dbReference>
<feature type="region of interest" description="Disordered" evidence="1">
    <location>
        <begin position="60"/>
        <end position="89"/>
    </location>
</feature>
<gene>
    <name evidence="2" type="ORF">EYF80_064131</name>
</gene>
<proteinExistence type="predicted"/>
<evidence type="ECO:0000256" key="1">
    <source>
        <dbReference type="SAM" id="MobiDB-lite"/>
    </source>
</evidence>
<dbReference type="AlphaFoldDB" id="A0A4Z2EA63"/>
<feature type="compositionally biased region" description="Basic and acidic residues" evidence="1">
    <location>
        <begin position="80"/>
        <end position="89"/>
    </location>
</feature>
<name>A0A4Z2EA63_9TELE</name>
<evidence type="ECO:0000313" key="3">
    <source>
        <dbReference type="Proteomes" id="UP000314294"/>
    </source>
</evidence>
<reference evidence="2 3" key="1">
    <citation type="submission" date="2019-03" db="EMBL/GenBank/DDBJ databases">
        <title>First draft genome of Liparis tanakae, snailfish: a comprehensive survey of snailfish specific genes.</title>
        <authorList>
            <person name="Kim W."/>
            <person name="Song I."/>
            <person name="Jeong J.-H."/>
            <person name="Kim D."/>
            <person name="Kim S."/>
            <person name="Ryu S."/>
            <person name="Song J.Y."/>
            <person name="Lee S.K."/>
        </authorList>
    </citation>
    <scope>NUCLEOTIDE SEQUENCE [LARGE SCALE GENOMIC DNA]</scope>
    <source>
        <tissue evidence="2">Muscle</tissue>
    </source>
</reference>
<protein>
    <submittedName>
        <fullName evidence="2">Uncharacterized protein</fullName>
    </submittedName>
</protein>
<accession>A0A4Z2EA63</accession>
<keyword evidence="3" id="KW-1185">Reference proteome</keyword>
<evidence type="ECO:0000313" key="2">
    <source>
        <dbReference type="EMBL" id="TNN25736.1"/>
    </source>
</evidence>